<evidence type="ECO:0000313" key="1">
    <source>
        <dbReference type="EMBL" id="TDU71179.1"/>
    </source>
</evidence>
<comment type="caution">
    <text evidence="1">The sequence shown here is derived from an EMBL/GenBank/DDBJ whole genome shotgun (WGS) entry which is preliminary data.</text>
</comment>
<dbReference type="AlphaFoldDB" id="A0A4R7S0J7"/>
<reference evidence="1 2" key="1">
    <citation type="submission" date="2019-03" db="EMBL/GenBank/DDBJ databases">
        <title>Genomic Encyclopedia of Archaeal and Bacterial Type Strains, Phase II (KMG-II): from individual species to whole genera.</title>
        <authorList>
            <person name="Goeker M."/>
        </authorList>
    </citation>
    <scope>NUCLEOTIDE SEQUENCE [LARGE SCALE GENOMIC DNA]</scope>
    <source>
        <strain evidence="1 2">ATCC 25309</strain>
    </source>
</reference>
<organism evidence="1 2">
    <name type="scientific">Prosthecobacter fusiformis</name>
    <dbReference type="NCBI Taxonomy" id="48464"/>
    <lineage>
        <taxon>Bacteria</taxon>
        <taxon>Pseudomonadati</taxon>
        <taxon>Verrucomicrobiota</taxon>
        <taxon>Verrucomicrobiia</taxon>
        <taxon>Verrucomicrobiales</taxon>
        <taxon>Verrucomicrobiaceae</taxon>
        <taxon>Prosthecobacter</taxon>
    </lineage>
</organism>
<sequence length="74" mass="8413">MRDLAWIKTPKIHIHHFSMPMSEAPGDQQIYLEILNDAIVASLEHRSPVLTVSFNPELRQNIEALLGEHVNDPS</sequence>
<dbReference type="EMBL" id="SOCA01000003">
    <property type="protein sequence ID" value="TDU71179.1"/>
    <property type="molecule type" value="Genomic_DNA"/>
</dbReference>
<proteinExistence type="predicted"/>
<evidence type="ECO:0000313" key="2">
    <source>
        <dbReference type="Proteomes" id="UP000295662"/>
    </source>
</evidence>
<keyword evidence="2" id="KW-1185">Reference proteome</keyword>
<gene>
    <name evidence="1" type="ORF">EI77_02301</name>
</gene>
<accession>A0A4R7S0J7</accession>
<name>A0A4R7S0J7_9BACT</name>
<protein>
    <submittedName>
        <fullName evidence="1">Uncharacterized protein</fullName>
    </submittedName>
</protein>
<dbReference type="Proteomes" id="UP000295662">
    <property type="component" value="Unassembled WGS sequence"/>
</dbReference>